<evidence type="ECO:0000313" key="2">
    <source>
        <dbReference type="EMBL" id="CZQ58674.1"/>
    </source>
</evidence>
<keyword evidence="1" id="KW-0472">Membrane</keyword>
<dbReference type="AlphaFoldDB" id="A0AB72YT67"/>
<feature type="transmembrane region" description="Helical" evidence="1">
    <location>
        <begin position="103"/>
        <end position="125"/>
    </location>
</feature>
<dbReference type="Proteomes" id="UP000070985">
    <property type="component" value="Unassembled WGS sequence"/>
</dbReference>
<feature type="transmembrane region" description="Helical" evidence="1">
    <location>
        <begin position="21"/>
        <end position="43"/>
    </location>
</feature>
<keyword evidence="1" id="KW-0812">Transmembrane</keyword>
<feature type="transmembrane region" description="Helical" evidence="1">
    <location>
        <begin position="194"/>
        <end position="216"/>
    </location>
</feature>
<dbReference type="EMBL" id="FJNR01000005">
    <property type="protein sequence ID" value="CZQ58674.1"/>
    <property type="molecule type" value="Genomic_DNA"/>
</dbReference>
<evidence type="ECO:0000256" key="1">
    <source>
        <dbReference type="SAM" id="Phobius"/>
    </source>
</evidence>
<comment type="caution">
    <text evidence="2">The sequence shown here is derived from an EMBL/GenBank/DDBJ whole genome shotgun (WGS) entry which is preliminary data.</text>
</comment>
<feature type="transmembrane region" description="Helical" evidence="1">
    <location>
        <begin position="222"/>
        <end position="242"/>
    </location>
</feature>
<sequence>MQVSEVVKKMNRIEKHAKNTFIILMLIMLFWIFMSFIFQKLLFPPSKNNLTTYEALKYYTHLKGYYGLDHISKGIAYIACVLIPLNFFFRFNDIKKDNNYNNIISTLFLLLYFLVNGISLIIQGFTAEFTISLISKANIHNNHEFAVNLFRYVIQEGGISFSTYLVCNFCIIMWLLFSCSLLKERKPVVRCLPLIISCLKLILILLFLLSILLVIYQTQSAQILFVFIDFLNFVALILVYLCTNPNNRSIDKIACVK</sequence>
<feature type="transmembrane region" description="Helical" evidence="1">
    <location>
        <begin position="74"/>
        <end position="91"/>
    </location>
</feature>
<name>A0AB72YT67_STAAU</name>
<proteinExistence type="predicted"/>
<protein>
    <submittedName>
        <fullName evidence="2">Membrane protein</fullName>
    </submittedName>
</protein>
<organism evidence="2">
    <name type="scientific">Staphylococcus aureus</name>
    <dbReference type="NCBI Taxonomy" id="1280"/>
    <lineage>
        <taxon>Bacteria</taxon>
        <taxon>Bacillati</taxon>
        <taxon>Bacillota</taxon>
        <taxon>Bacilli</taxon>
        <taxon>Bacillales</taxon>
        <taxon>Staphylococcaceae</taxon>
        <taxon>Staphylococcus</taxon>
    </lineage>
</organism>
<reference evidence="2" key="1">
    <citation type="submission" date="2016-02" db="EMBL/GenBank/DDBJ databases">
        <authorList>
            <consortium name="Pathogen Informatics"/>
        </authorList>
    </citation>
    <scope>NUCLEOTIDE SEQUENCE</scope>
    <source>
        <strain evidence="2">1943STDY5698364</strain>
    </source>
</reference>
<accession>A0AB72YT67</accession>
<keyword evidence="1" id="KW-1133">Transmembrane helix</keyword>
<feature type="transmembrane region" description="Helical" evidence="1">
    <location>
        <begin position="161"/>
        <end position="182"/>
    </location>
</feature>
<gene>
    <name evidence="2" type="ORF">ERS391062_01013</name>
</gene>